<dbReference type="EMBL" id="RCZO01000034">
    <property type="protein sequence ID" value="TPG03833.1"/>
    <property type="molecule type" value="Genomic_DNA"/>
</dbReference>
<proteinExistence type="predicted"/>
<accession>A0A502BTP3</accession>
<reference evidence="1 2" key="1">
    <citation type="journal article" date="2019" name="Environ. Microbiol.">
        <title>Species interactions and distinct microbial communities in high Arctic permafrost affected cryosols are associated with the CH4 and CO2 gas fluxes.</title>
        <authorList>
            <person name="Altshuler I."/>
            <person name="Hamel J."/>
            <person name="Turney S."/>
            <person name="Magnuson E."/>
            <person name="Levesque R."/>
            <person name="Greer C."/>
            <person name="Whyte L.G."/>
        </authorList>
    </citation>
    <scope>NUCLEOTIDE SEQUENCE [LARGE SCALE GENOMIC DNA]</scope>
    <source>
        <strain evidence="1 2">S13Y</strain>
    </source>
</reference>
<dbReference type="AlphaFoldDB" id="A0A502BTP3"/>
<gene>
    <name evidence="1" type="ORF">EAH88_19370</name>
</gene>
<keyword evidence="2" id="KW-1185">Reference proteome</keyword>
<dbReference type="Proteomes" id="UP000319486">
    <property type="component" value="Unassembled WGS sequence"/>
</dbReference>
<protein>
    <submittedName>
        <fullName evidence="1">Uncharacterized protein</fullName>
    </submittedName>
</protein>
<organism evidence="1 2">
    <name type="scientific">Rhodanobacter glycinis</name>
    <dbReference type="NCBI Taxonomy" id="582702"/>
    <lineage>
        <taxon>Bacteria</taxon>
        <taxon>Pseudomonadati</taxon>
        <taxon>Pseudomonadota</taxon>
        <taxon>Gammaproteobacteria</taxon>
        <taxon>Lysobacterales</taxon>
        <taxon>Rhodanobacteraceae</taxon>
        <taxon>Rhodanobacter</taxon>
    </lineage>
</organism>
<sequence>MLQQELITIRSSISYFGSESILKVGLFARLACTDKLVELMVYDQIVALNNLEIRLFVVLQPGLIVFTLDHDSRLRPRRLYLELARTEIWNLLD</sequence>
<evidence type="ECO:0000313" key="2">
    <source>
        <dbReference type="Proteomes" id="UP000319486"/>
    </source>
</evidence>
<name>A0A502BTP3_9GAMM</name>
<comment type="caution">
    <text evidence="1">The sequence shown here is derived from an EMBL/GenBank/DDBJ whole genome shotgun (WGS) entry which is preliminary data.</text>
</comment>
<evidence type="ECO:0000313" key="1">
    <source>
        <dbReference type="EMBL" id="TPG03833.1"/>
    </source>
</evidence>